<accession>A0A6C0ATE7</accession>
<reference evidence="2" key="1">
    <citation type="journal article" date="2020" name="Nature">
        <title>Giant virus diversity and host interactions through global metagenomics.</title>
        <authorList>
            <person name="Schulz F."/>
            <person name="Roux S."/>
            <person name="Paez-Espino D."/>
            <person name="Jungbluth S."/>
            <person name="Walsh D.A."/>
            <person name="Denef V.J."/>
            <person name="McMahon K.D."/>
            <person name="Konstantinidis K.T."/>
            <person name="Eloe-Fadrosh E.A."/>
            <person name="Kyrpides N.C."/>
            <person name="Woyke T."/>
        </authorList>
    </citation>
    <scope>NUCLEOTIDE SEQUENCE</scope>
    <source>
        <strain evidence="2">GVMAG-S-1101171-111</strain>
    </source>
</reference>
<keyword evidence="1" id="KW-0812">Transmembrane</keyword>
<organism evidence="2">
    <name type="scientific">viral metagenome</name>
    <dbReference type="NCBI Taxonomy" id="1070528"/>
    <lineage>
        <taxon>unclassified sequences</taxon>
        <taxon>metagenomes</taxon>
        <taxon>organismal metagenomes</taxon>
    </lineage>
</organism>
<feature type="transmembrane region" description="Helical" evidence="1">
    <location>
        <begin position="12"/>
        <end position="31"/>
    </location>
</feature>
<keyword evidence="1" id="KW-0472">Membrane</keyword>
<dbReference type="EMBL" id="MN740806">
    <property type="protein sequence ID" value="QHS82836.1"/>
    <property type="molecule type" value="Genomic_DNA"/>
</dbReference>
<evidence type="ECO:0000256" key="1">
    <source>
        <dbReference type="SAM" id="Phobius"/>
    </source>
</evidence>
<evidence type="ECO:0000313" key="2">
    <source>
        <dbReference type="EMBL" id="QHS82836.1"/>
    </source>
</evidence>
<proteinExistence type="predicted"/>
<sequence>MSKNKKVPPTFFLGFYWIQYFMLNMYMAIFTNDG</sequence>
<dbReference type="AlphaFoldDB" id="A0A6C0ATE7"/>
<keyword evidence="1" id="KW-1133">Transmembrane helix</keyword>
<protein>
    <submittedName>
        <fullName evidence="2">Uncharacterized protein</fullName>
    </submittedName>
</protein>
<name>A0A6C0ATE7_9ZZZZ</name>